<reference evidence="1 2" key="1">
    <citation type="submission" date="2016-10" db="EMBL/GenBank/DDBJ databases">
        <authorList>
            <person name="de Groot N.N."/>
        </authorList>
    </citation>
    <scope>NUCLEOTIDE SEQUENCE [LARGE SCALE GENOMIC DNA]</scope>
    <source>
        <strain evidence="1 2">DSM 14045</strain>
    </source>
</reference>
<dbReference type="AlphaFoldDB" id="A0A1H3HE98"/>
<dbReference type="EMBL" id="FNPG01000008">
    <property type="protein sequence ID" value="SDY13168.1"/>
    <property type="molecule type" value="Genomic_DNA"/>
</dbReference>
<keyword evidence="2" id="KW-1185">Reference proteome</keyword>
<protein>
    <submittedName>
        <fullName evidence="1">HD-GYP domain, c-di-GMP phosphodiesterase class II (Or its inactivated variant)</fullName>
    </submittedName>
</protein>
<evidence type="ECO:0000313" key="1">
    <source>
        <dbReference type="EMBL" id="SDY13168.1"/>
    </source>
</evidence>
<dbReference type="RefSeq" id="WP_074716373.1">
    <property type="nucleotide sequence ID" value="NZ_FNPG01000008.1"/>
</dbReference>
<dbReference type="SUPFAM" id="SSF109604">
    <property type="entry name" value="HD-domain/PDEase-like"/>
    <property type="match status" value="1"/>
</dbReference>
<dbReference type="PANTHER" id="PTHR43155:SF2">
    <property type="entry name" value="CYCLIC DI-GMP PHOSPHODIESTERASE PA4108"/>
    <property type="match status" value="1"/>
</dbReference>
<organism evidence="1 2">
    <name type="scientific">Lachnobacterium bovis DSM 14045</name>
    <dbReference type="NCBI Taxonomy" id="1122142"/>
    <lineage>
        <taxon>Bacteria</taxon>
        <taxon>Bacillati</taxon>
        <taxon>Bacillota</taxon>
        <taxon>Clostridia</taxon>
        <taxon>Lachnospirales</taxon>
        <taxon>Lachnospiraceae</taxon>
        <taxon>Lachnobacterium</taxon>
    </lineage>
</organism>
<dbReference type="Pfam" id="PF13487">
    <property type="entry name" value="HD_5"/>
    <property type="match status" value="1"/>
</dbReference>
<dbReference type="Gene3D" id="1.10.3210.10">
    <property type="entry name" value="Hypothetical protein af1432"/>
    <property type="match status" value="1"/>
</dbReference>
<accession>A0A1H3HE98</accession>
<proteinExistence type="predicted"/>
<evidence type="ECO:0000313" key="2">
    <source>
        <dbReference type="Proteomes" id="UP000183918"/>
    </source>
</evidence>
<dbReference type="STRING" id="1122142.SAMN02910414_00828"/>
<name>A0A1H3HE98_9FIRM</name>
<sequence>MLFVRSENLTPNMRLAKPIYNKTGVLLYERDSKITSTIISSISNFGLIGVYILEPAEPVPPLSAEDIEFEKNQTVFVFSYKESLDNLKNGKLSDKFNPLVEQIIKIYGSLNHPINFVQNMRSPDDYVYKHGVSVAILCALISKYLKLDYRYQKTLISAAFLSNFGNLFIPDNIARKGTWLSANDKELIQISMEKGLDYLKQQDKKLLFPIDAIDLVEYYILSTSNDKIKPKPSKMNEYLSNILKVANAFDQLTAMNINHTPLSDVTAMKFLYAEQNKYSKKIVDALSKVIHIMPKGACIDLTTGDAAIVLEENNENFMKPVILRLIDNKIYDLNDPRTYKYIQIYDSMKTMDNRIKFDDDTLKQFQSDPYLNSMLSKFKRSS</sequence>
<dbReference type="Proteomes" id="UP000183918">
    <property type="component" value="Unassembled WGS sequence"/>
</dbReference>
<dbReference type="OrthoDB" id="1764966at2"/>
<gene>
    <name evidence="1" type="ORF">SAMN02910414_00828</name>
</gene>
<dbReference type="PANTHER" id="PTHR43155">
    <property type="entry name" value="CYCLIC DI-GMP PHOSPHODIESTERASE PA4108-RELATED"/>
    <property type="match status" value="1"/>
</dbReference>